<accession>A0ABD2W2U5</accession>
<dbReference type="GO" id="GO:0006508">
    <property type="term" value="P:proteolysis"/>
    <property type="evidence" value="ECO:0007669"/>
    <property type="project" value="UniProtKB-KW"/>
</dbReference>
<evidence type="ECO:0000256" key="3">
    <source>
        <dbReference type="RuleBase" id="RU363034"/>
    </source>
</evidence>
<evidence type="ECO:0000313" key="6">
    <source>
        <dbReference type="EMBL" id="KAL3387143.1"/>
    </source>
</evidence>
<dbReference type="InterPro" id="IPR018114">
    <property type="entry name" value="TRYPSIN_HIS"/>
</dbReference>
<dbReference type="PANTHER" id="PTHR24256">
    <property type="entry name" value="TRYPTASE-RELATED"/>
    <property type="match status" value="1"/>
</dbReference>
<dbReference type="FunFam" id="2.40.10.10:FF:000068">
    <property type="entry name" value="transmembrane protease serine 2"/>
    <property type="match status" value="1"/>
</dbReference>
<dbReference type="SUPFAM" id="SSF50494">
    <property type="entry name" value="Trypsin-like serine proteases"/>
    <property type="match status" value="1"/>
</dbReference>
<dbReference type="InterPro" id="IPR009003">
    <property type="entry name" value="Peptidase_S1_PA"/>
</dbReference>
<proteinExistence type="inferred from homology"/>
<dbReference type="PROSITE" id="PS50240">
    <property type="entry name" value="TRYPSIN_DOM"/>
    <property type="match status" value="1"/>
</dbReference>
<dbReference type="SMART" id="SM00020">
    <property type="entry name" value="Tryp_SPc"/>
    <property type="match status" value="1"/>
</dbReference>
<evidence type="ECO:0000259" key="5">
    <source>
        <dbReference type="PROSITE" id="PS50240"/>
    </source>
</evidence>
<dbReference type="InterPro" id="IPR033116">
    <property type="entry name" value="TRYPSIN_SER"/>
</dbReference>
<organism evidence="6 7">
    <name type="scientific">Trichogramma kaykai</name>
    <dbReference type="NCBI Taxonomy" id="54128"/>
    <lineage>
        <taxon>Eukaryota</taxon>
        <taxon>Metazoa</taxon>
        <taxon>Ecdysozoa</taxon>
        <taxon>Arthropoda</taxon>
        <taxon>Hexapoda</taxon>
        <taxon>Insecta</taxon>
        <taxon>Pterygota</taxon>
        <taxon>Neoptera</taxon>
        <taxon>Endopterygota</taxon>
        <taxon>Hymenoptera</taxon>
        <taxon>Apocrita</taxon>
        <taxon>Proctotrupomorpha</taxon>
        <taxon>Chalcidoidea</taxon>
        <taxon>Trichogrammatidae</taxon>
        <taxon>Trichogramma</taxon>
    </lineage>
</organism>
<evidence type="ECO:0000256" key="1">
    <source>
        <dbReference type="ARBA" id="ARBA00023157"/>
    </source>
</evidence>
<keyword evidence="1" id="KW-1015">Disulfide bond</keyword>
<comment type="caution">
    <text evidence="6">The sequence shown here is derived from an EMBL/GenBank/DDBJ whole genome shotgun (WGS) entry which is preliminary data.</text>
</comment>
<dbReference type="Pfam" id="PF00089">
    <property type="entry name" value="Trypsin"/>
    <property type="match status" value="1"/>
</dbReference>
<dbReference type="PROSITE" id="PS00135">
    <property type="entry name" value="TRYPSIN_SER"/>
    <property type="match status" value="1"/>
</dbReference>
<dbReference type="InterPro" id="IPR051487">
    <property type="entry name" value="Ser/Thr_Proteases_Immune/Dev"/>
</dbReference>
<feature type="chain" id="PRO_5044775706" description="Peptidase S1 domain-containing protein" evidence="4">
    <location>
        <begin position="24"/>
        <end position="310"/>
    </location>
</feature>
<dbReference type="InterPro" id="IPR043504">
    <property type="entry name" value="Peptidase_S1_PA_chymotrypsin"/>
</dbReference>
<dbReference type="PROSITE" id="PS00134">
    <property type="entry name" value="TRYPSIN_HIS"/>
    <property type="match status" value="1"/>
</dbReference>
<dbReference type="Gene3D" id="2.40.10.10">
    <property type="entry name" value="Trypsin-like serine proteases"/>
    <property type="match status" value="1"/>
</dbReference>
<keyword evidence="4" id="KW-0732">Signal</keyword>
<dbReference type="PRINTS" id="PR00722">
    <property type="entry name" value="CHYMOTRYPSIN"/>
</dbReference>
<dbReference type="CDD" id="cd00190">
    <property type="entry name" value="Tryp_SPc"/>
    <property type="match status" value="1"/>
</dbReference>
<evidence type="ECO:0000256" key="2">
    <source>
        <dbReference type="ARBA" id="ARBA00024195"/>
    </source>
</evidence>
<name>A0ABD2W2U5_9HYME</name>
<evidence type="ECO:0000313" key="7">
    <source>
        <dbReference type="Proteomes" id="UP001627154"/>
    </source>
</evidence>
<sequence>MEKLLLSLFFGLILSITVSNVSARTKIAPRIIGGQFAPTRRFLHQVSLQLIGKGCSFHQCGGSIIDSMHIITAAHCVTDKSTYKLNNLPITIVAGANDLRDKRAGIYRDVEYTYIPKSYSSNFPGYYYDDIAILRLKHPLPLGKDPRIKQINLPWDDNRYEPARAQNLVVSGFGTYKQNRNPYNGQVESGPTSPRLKYASGLITHNDDPPCTYKQVCVRNTNFHGSCYGDSGGPLIDESRRTLIGLVSYSNHEWCGDTTKYTRVSSYLDFINKVRAGGWFSSDNISTVYNEFNNEQIMPTLPHCDQLSEK</sequence>
<feature type="domain" description="Peptidase S1" evidence="5">
    <location>
        <begin position="31"/>
        <end position="276"/>
    </location>
</feature>
<keyword evidence="3" id="KW-0645">Protease</keyword>
<keyword evidence="3" id="KW-0378">Hydrolase</keyword>
<comment type="similarity">
    <text evidence="2">Belongs to the peptidase S1 family. CLIP subfamily.</text>
</comment>
<gene>
    <name evidence="6" type="ORF">TKK_017464</name>
</gene>
<dbReference type="Proteomes" id="UP001627154">
    <property type="component" value="Unassembled WGS sequence"/>
</dbReference>
<dbReference type="InterPro" id="IPR001254">
    <property type="entry name" value="Trypsin_dom"/>
</dbReference>
<reference evidence="6 7" key="1">
    <citation type="journal article" date="2024" name="bioRxiv">
        <title>A reference genome for Trichogramma kaykai: A tiny desert-dwelling parasitoid wasp with competing sex-ratio distorters.</title>
        <authorList>
            <person name="Culotta J."/>
            <person name="Lindsey A.R."/>
        </authorList>
    </citation>
    <scope>NUCLEOTIDE SEQUENCE [LARGE SCALE GENOMIC DNA]</scope>
    <source>
        <strain evidence="6 7">KSX58</strain>
    </source>
</reference>
<dbReference type="InterPro" id="IPR001314">
    <property type="entry name" value="Peptidase_S1A"/>
</dbReference>
<keyword evidence="3" id="KW-0720">Serine protease</keyword>
<protein>
    <recommendedName>
        <fullName evidence="5">Peptidase S1 domain-containing protein</fullName>
    </recommendedName>
</protein>
<dbReference type="GO" id="GO:0008236">
    <property type="term" value="F:serine-type peptidase activity"/>
    <property type="evidence" value="ECO:0007669"/>
    <property type="project" value="UniProtKB-KW"/>
</dbReference>
<feature type="signal peptide" evidence="4">
    <location>
        <begin position="1"/>
        <end position="23"/>
    </location>
</feature>
<dbReference type="EMBL" id="JBJJXI010000139">
    <property type="protein sequence ID" value="KAL3387143.1"/>
    <property type="molecule type" value="Genomic_DNA"/>
</dbReference>
<dbReference type="AlphaFoldDB" id="A0ABD2W2U5"/>
<evidence type="ECO:0000256" key="4">
    <source>
        <dbReference type="SAM" id="SignalP"/>
    </source>
</evidence>
<keyword evidence="7" id="KW-1185">Reference proteome</keyword>